<sequence length="388" mass="43272">MLPVARGLSFSLRPALRTSSWPLVSRPPLSPKSPSTLNAFRKFSSTRPQNAKYVRFEVDPEQPLNYKRWSTGTQVFGGILVLSAAYYVVHLETVPETGRWRFMDVSPKFETRMAKASHEQLLEDFRGKILPPNHPLTQAVRDIVTNILEASDLGSLKMEPTFIQQTGNSVEDLWDADVQKREEPVPGSGGREWRLIVVNDPKVVNAMASFGNIVVFTGIIPVAKDGDGLAAILGHEIAHVVARHNAERYSSMKVLLAFATLLEVLGLDVGIARILTTFFLDLPNSRRQESEADIIGLRLSAKACYDPEAVPTMFTRMGQLEKAQGKRLNVDFLYTHPTSENRVKTLQALLPEAHSIRANSPICIGMQEQFNSFQDAVGYDVGRRFQDL</sequence>
<keyword evidence="2" id="KW-1185">Reference proteome</keyword>
<protein>
    <submittedName>
        <fullName evidence="1">Uncharacterized protein</fullName>
    </submittedName>
</protein>
<gene>
    <name evidence="1" type="ORF">BDM02DRAFT_1433520</name>
</gene>
<proteinExistence type="predicted"/>
<reference evidence="1" key="2">
    <citation type="journal article" date="2020" name="Nat. Commun.">
        <title>Large-scale genome sequencing of mycorrhizal fungi provides insights into the early evolution of symbiotic traits.</title>
        <authorList>
            <person name="Miyauchi S."/>
            <person name="Kiss E."/>
            <person name="Kuo A."/>
            <person name="Drula E."/>
            <person name="Kohler A."/>
            <person name="Sanchez-Garcia M."/>
            <person name="Morin E."/>
            <person name="Andreopoulos B."/>
            <person name="Barry K.W."/>
            <person name="Bonito G."/>
            <person name="Buee M."/>
            <person name="Carver A."/>
            <person name="Chen C."/>
            <person name="Cichocki N."/>
            <person name="Clum A."/>
            <person name="Culley D."/>
            <person name="Crous P.W."/>
            <person name="Fauchery L."/>
            <person name="Girlanda M."/>
            <person name="Hayes R.D."/>
            <person name="Keri Z."/>
            <person name="LaButti K."/>
            <person name="Lipzen A."/>
            <person name="Lombard V."/>
            <person name="Magnuson J."/>
            <person name="Maillard F."/>
            <person name="Murat C."/>
            <person name="Nolan M."/>
            <person name="Ohm R.A."/>
            <person name="Pangilinan J."/>
            <person name="Pereira M.F."/>
            <person name="Perotto S."/>
            <person name="Peter M."/>
            <person name="Pfister S."/>
            <person name="Riley R."/>
            <person name="Sitrit Y."/>
            <person name="Stielow J.B."/>
            <person name="Szollosi G."/>
            <person name="Zifcakova L."/>
            <person name="Stursova M."/>
            <person name="Spatafora J.W."/>
            <person name="Tedersoo L."/>
            <person name="Vaario L.M."/>
            <person name="Yamada A."/>
            <person name="Yan M."/>
            <person name="Wang P."/>
            <person name="Xu J."/>
            <person name="Bruns T."/>
            <person name="Baldrian P."/>
            <person name="Vilgalys R."/>
            <person name="Dunand C."/>
            <person name="Henrissat B."/>
            <person name="Grigoriev I.V."/>
            <person name="Hibbett D."/>
            <person name="Nagy L.G."/>
            <person name="Martin F.M."/>
        </authorList>
    </citation>
    <scope>NUCLEOTIDE SEQUENCE</scope>
    <source>
        <strain evidence="1">P2</strain>
    </source>
</reference>
<dbReference type="Proteomes" id="UP000886501">
    <property type="component" value="Unassembled WGS sequence"/>
</dbReference>
<dbReference type="EMBL" id="MU117985">
    <property type="protein sequence ID" value="KAF9650414.1"/>
    <property type="molecule type" value="Genomic_DNA"/>
</dbReference>
<evidence type="ECO:0000313" key="2">
    <source>
        <dbReference type="Proteomes" id="UP000886501"/>
    </source>
</evidence>
<name>A0ACB6ZLI5_THEGA</name>
<comment type="caution">
    <text evidence="1">The sequence shown here is derived from an EMBL/GenBank/DDBJ whole genome shotgun (WGS) entry which is preliminary data.</text>
</comment>
<reference evidence="1" key="1">
    <citation type="submission" date="2019-10" db="EMBL/GenBank/DDBJ databases">
        <authorList>
            <consortium name="DOE Joint Genome Institute"/>
            <person name="Kuo A."/>
            <person name="Miyauchi S."/>
            <person name="Kiss E."/>
            <person name="Drula E."/>
            <person name="Kohler A."/>
            <person name="Sanchez-Garcia M."/>
            <person name="Andreopoulos B."/>
            <person name="Barry K.W."/>
            <person name="Bonito G."/>
            <person name="Buee M."/>
            <person name="Carver A."/>
            <person name="Chen C."/>
            <person name="Cichocki N."/>
            <person name="Clum A."/>
            <person name="Culley D."/>
            <person name="Crous P.W."/>
            <person name="Fauchery L."/>
            <person name="Girlanda M."/>
            <person name="Hayes R."/>
            <person name="Keri Z."/>
            <person name="Labutti K."/>
            <person name="Lipzen A."/>
            <person name="Lombard V."/>
            <person name="Magnuson J."/>
            <person name="Maillard F."/>
            <person name="Morin E."/>
            <person name="Murat C."/>
            <person name="Nolan M."/>
            <person name="Ohm R."/>
            <person name="Pangilinan J."/>
            <person name="Pereira M."/>
            <person name="Perotto S."/>
            <person name="Peter M."/>
            <person name="Riley R."/>
            <person name="Sitrit Y."/>
            <person name="Stielow B."/>
            <person name="Szollosi G."/>
            <person name="Zifcakova L."/>
            <person name="Stursova M."/>
            <person name="Spatafora J.W."/>
            <person name="Tedersoo L."/>
            <person name="Vaario L.-M."/>
            <person name="Yamada A."/>
            <person name="Yan M."/>
            <person name="Wang P."/>
            <person name="Xu J."/>
            <person name="Bruns T."/>
            <person name="Baldrian P."/>
            <person name="Vilgalys R."/>
            <person name="Henrissat B."/>
            <person name="Grigoriev I.V."/>
            <person name="Hibbett D."/>
            <person name="Nagy L.G."/>
            <person name="Martin F.M."/>
        </authorList>
    </citation>
    <scope>NUCLEOTIDE SEQUENCE</scope>
    <source>
        <strain evidence="1">P2</strain>
    </source>
</reference>
<organism evidence="1 2">
    <name type="scientific">Thelephora ganbajun</name>
    <name type="common">Ganba fungus</name>
    <dbReference type="NCBI Taxonomy" id="370292"/>
    <lineage>
        <taxon>Eukaryota</taxon>
        <taxon>Fungi</taxon>
        <taxon>Dikarya</taxon>
        <taxon>Basidiomycota</taxon>
        <taxon>Agaricomycotina</taxon>
        <taxon>Agaricomycetes</taxon>
        <taxon>Thelephorales</taxon>
        <taxon>Thelephoraceae</taxon>
        <taxon>Thelephora</taxon>
    </lineage>
</organism>
<accession>A0ACB6ZLI5</accession>
<evidence type="ECO:0000313" key="1">
    <source>
        <dbReference type="EMBL" id="KAF9650414.1"/>
    </source>
</evidence>